<feature type="transmembrane region" description="Helical" evidence="6">
    <location>
        <begin position="21"/>
        <end position="44"/>
    </location>
</feature>
<proteinExistence type="predicted"/>
<gene>
    <name evidence="7" type="ORF">PHYSODRAFT_340154</name>
</gene>
<evidence type="ECO:0000256" key="5">
    <source>
        <dbReference type="ARBA" id="ARBA00023136"/>
    </source>
</evidence>
<evidence type="ECO:0000313" key="7">
    <source>
        <dbReference type="EMBL" id="EGZ08366.1"/>
    </source>
</evidence>
<dbReference type="GeneID" id="20647859"/>
<reference evidence="7 8" key="1">
    <citation type="journal article" date="2006" name="Science">
        <title>Phytophthora genome sequences uncover evolutionary origins and mechanisms of pathogenesis.</title>
        <authorList>
            <person name="Tyler B.M."/>
            <person name="Tripathy S."/>
            <person name="Zhang X."/>
            <person name="Dehal P."/>
            <person name="Jiang R.H."/>
            <person name="Aerts A."/>
            <person name="Arredondo F.D."/>
            <person name="Baxter L."/>
            <person name="Bensasson D."/>
            <person name="Beynon J.L."/>
            <person name="Chapman J."/>
            <person name="Damasceno C.M."/>
            <person name="Dorrance A.E."/>
            <person name="Dou D."/>
            <person name="Dickerman A.W."/>
            <person name="Dubchak I.L."/>
            <person name="Garbelotto M."/>
            <person name="Gijzen M."/>
            <person name="Gordon S.G."/>
            <person name="Govers F."/>
            <person name="Grunwald N.J."/>
            <person name="Huang W."/>
            <person name="Ivors K.L."/>
            <person name="Jones R.W."/>
            <person name="Kamoun S."/>
            <person name="Krampis K."/>
            <person name="Lamour K.H."/>
            <person name="Lee M.K."/>
            <person name="McDonald W.H."/>
            <person name="Medina M."/>
            <person name="Meijer H.J."/>
            <person name="Nordberg E.K."/>
            <person name="Maclean D.J."/>
            <person name="Ospina-Giraldo M.D."/>
            <person name="Morris P.F."/>
            <person name="Phuntumart V."/>
            <person name="Putnam N.H."/>
            <person name="Rash S."/>
            <person name="Rose J.K."/>
            <person name="Sakihama Y."/>
            <person name="Salamov A.A."/>
            <person name="Savidor A."/>
            <person name="Scheuring C.F."/>
            <person name="Smith B.M."/>
            <person name="Sobral B.W."/>
            <person name="Terry A."/>
            <person name="Torto-Alalibo T.A."/>
            <person name="Win J."/>
            <person name="Xu Z."/>
            <person name="Zhang H."/>
            <person name="Grigoriev I.V."/>
            <person name="Rokhsar D.S."/>
            <person name="Boore J.L."/>
        </authorList>
    </citation>
    <scope>NUCLEOTIDE SEQUENCE [LARGE SCALE GENOMIC DNA]</scope>
    <source>
        <strain evidence="7 8">P6497</strain>
    </source>
</reference>
<keyword evidence="3 6" id="KW-0812">Transmembrane</keyword>
<evidence type="ECO:0000256" key="4">
    <source>
        <dbReference type="ARBA" id="ARBA00022989"/>
    </source>
</evidence>
<keyword evidence="4 6" id="KW-1133">Transmembrane helix</keyword>
<dbReference type="GO" id="GO:0016020">
    <property type="term" value="C:membrane"/>
    <property type="evidence" value="ECO:0007669"/>
    <property type="project" value="UniProtKB-SubCell"/>
</dbReference>
<dbReference type="EMBL" id="JH159161">
    <property type="protein sequence ID" value="EGZ08366.1"/>
    <property type="molecule type" value="Genomic_DNA"/>
</dbReference>
<evidence type="ECO:0000256" key="1">
    <source>
        <dbReference type="ARBA" id="ARBA00004141"/>
    </source>
</evidence>
<dbReference type="Pfam" id="PF03092">
    <property type="entry name" value="BT1"/>
    <property type="match status" value="1"/>
</dbReference>
<evidence type="ECO:0000256" key="2">
    <source>
        <dbReference type="ARBA" id="ARBA00022448"/>
    </source>
</evidence>
<comment type="subcellular location">
    <subcellularLocation>
        <location evidence="1">Membrane</location>
        <topology evidence="1">Multi-pass membrane protein</topology>
    </subcellularLocation>
</comment>
<accession>G5A8Z0</accession>
<evidence type="ECO:0000313" key="8">
    <source>
        <dbReference type="Proteomes" id="UP000002640"/>
    </source>
</evidence>
<protein>
    <submittedName>
        <fullName evidence="7">Uncharacterized protein</fullName>
    </submittedName>
</protein>
<feature type="transmembrane region" description="Helical" evidence="6">
    <location>
        <begin position="124"/>
        <end position="141"/>
    </location>
</feature>
<dbReference type="AlphaFoldDB" id="G5A8Z0"/>
<keyword evidence="2" id="KW-0813">Transport</keyword>
<dbReference type="InParanoid" id="G5A8Z0"/>
<feature type="transmembrane region" description="Helical" evidence="6">
    <location>
        <begin position="97"/>
        <end position="118"/>
    </location>
</feature>
<evidence type="ECO:0000256" key="6">
    <source>
        <dbReference type="SAM" id="Phobius"/>
    </source>
</evidence>
<feature type="transmembrane region" description="Helical" evidence="6">
    <location>
        <begin position="153"/>
        <end position="172"/>
    </location>
</feature>
<dbReference type="KEGG" id="psoj:PHYSODRAFT_340154"/>
<dbReference type="RefSeq" id="XP_009536538.1">
    <property type="nucleotide sequence ID" value="XM_009538243.1"/>
</dbReference>
<evidence type="ECO:0000256" key="3">
    <source>
        <dbReference type="ARBA" id="ARBA00022692"/>
    </source>
</evidence>
<organism evidence="7 8">
    <name type="scientific">Phytophthora sojae (strain P6497)</name>
    <name type="common">Soybean stem and root rot agent</name>
    <name type="synonym">Phytophthora megasperma f. sp. glycines</name>
    <dbReference type="NCBI Taxonomy" id="1094619"/>
    <lineage>
        <taxon>Eukaryota</taxon>
        <taxon>Sar</taxon>
        <taxon>Stramenopiles</taxon>
        <taxon>Oomycota</taxon>
        <taxon>Peronosporomycetes</taxon>
        <taxon>Peronosporales</taxon>
        <taxon>Peronosporaceae</taxon>
        <taxon>Phytophthora</taxon>
    </lineage>
</organism>
<keyword evidence="8" id="KW-1185">Reference proteome</keyword>
<name>G5A8Z0_PHYSP</name>
<dbReference type="InterPro" id="IPR039309">
    <property type="entry name" value="BT1"/>
</dbReference>
<keyword evidence="5 6" id="KW-0472">Membrane</keyword>
<dbReference type="Proteomes" id="UP000002640">
    <property type="component" value="Unassembled WGS sequence"/>
</dbReference>
<sequence length="205" mass="22438">MAGKQFYNHEMYGSLRKGGAVDLLSMECLGLMAAIFTPMLSYQALVVQAQLMYNTQLGLVSSQIVAVERLIQMPVAPSFLVGLLFDCYPIMGLRRKGYMIFGCIFNAVAVFRIAGVSASLGADSTSNSMVILVLVLVALYSQRDRGAIPASYLIFRRFVFIFTSVLLFLALATGSEPSPSIRDLQYEKLGSGICYEVADEQVKKA</sequence>